<dbReference type="OrthoDB" id="9804006at2"/>
<dbReference type="InterPro" id="IPR002661">
    <property type="entry name" value="Ribosome_recyc_fac"/>
</dbReference>
<dbReference type="NCBIfam" id="TIGR00496">
    <property type="entry name" value="frr"/>
    <property type="match status" value="1"/>
</dbReference>
<dbReference type="GO" id="GO:0005737">
    <property type="term" value="C:cytoplasm"/>
    <property type="evidence" value="ECO:0007669"/>
    <property type="project" value="UniProtKB-SubCell"/>
</dbReference>
<organism evidence="7 8">
    <name type="scientific">Acaryochloris thomasi RCC1774</name>
    <dbReference type="NCBI Taxonomy" id="1764569"/>
    <lineage>
        <taxon>Bacteria</taxon>
        <taxon>Bacillati</taxon>
        <taxon>Cyanobacteriota</taxon>
        <taxon>Cyanophyceae</taxon>
        <taxon>Acaryochloridales</taxon>
        <taxon>Acaryochloridaceae</taxon>
        <taxon>Acaryochloris</taxon>
        <taxon>Acaryochloris thomasi</taxon>
    </lineage>
</organism>
<dbReference type="FunFam" id="1.10.132.20:FF:000001">
    <property type="entry name" value="Ribosome-recycling factor"/>
    <property type="match status" value="1"/>
</dbReference>
<comment type="subcellular location">
    <subcellularLocation>
        <location evidence="1 5">Cytoplasm</location>
    </subcellularLocation>
</comment>
<comment type="similarity">
    <text evidence="2 5">Belongs to the RRF family.</text>
</comment>
<dbReference type="Proteomes" id="UP000248857">
    <property type="component" value="Unassembled WGS sequence"/>
</dbReference>
<sequence length="182" mass="20086">MTLAETDDLMKKAVEAARRSFNTIRTGRANPSLLDRIMVDYYGAPTPLKSLATMSTPDASTITIQAFDATSLGDIERAISMSDVGLVPNNDGKIIRLNIPPLTEERRQEFVKMASKLAEEGKVSVRNIRRDAVDDARKQGKSGDLSEDQALDLQDSIQKLTDKYSTEIDKLLAAKEKEILTV</sequence>
<dbReference type="AlphaFoldDB" id="A0A2W1JRN9"/>
<dbReference type="PANTHER" id="PTHR20982:SF3">
    <property type="entry name" value="MITOCHONDRIAL RIBOSOME RECYCLING FACTOR PSEUDO 1"/>
    <property type="match status" value="1"/>
</dbReference>
<comment type="function">
    <text evidence="5">Responsible for the release of ribosomes from messenger RNA at the termination of protein biosynthesis. May increase the efficiency of translation by recycling ribosomes from one round of translation to another.</text>
</comment>
<evidence type="ECO:0000256" key="1">
    <source>
        <dbReference type="ARBA" id="ARBA00004496"/>
    </source>
</evidence>
<keyword evidence="4 5" id="KW-0648">Protein biosynthesis</keyword>
<evidence type="ECO:0000313" key="7">
    <source>
        <dbReference type="EMBL" id="PZD73945.1"/>
    </source>
</evidence>
<gene>
    <name evidence="7" type="primary">frr_1</name>
    <name evidence="5" type="synonym">frr</name>
    <name evidence="7" type="ORF">C1752_01688</name>
</gene>
<dbReference type="HAMAP" id="MF_00040">
    <property type="entry name" value="RRF"/>
    <property type="match status" value="1"/>
</dbReference>
<accession>A0A2W1JRN9</accession>
<name>A0A2W1JRN9_9CYAN</name>
<evidence type="ECO:0000313" key="8">
    <source>
        <dbReference type="Proteomes" id="UP000248857"/>
    </source>
</evidence>
<evidence type="ECO:0000256" key="3">
    <source>
        <dbReference type="ARBA" id="ARBA00022490"/>
    </source>
</evidence>
<keyword evidence="3 5" id="KW-0963">Cytoplasm</keyword>
<comment type="caution">
    <text evidence="7">The sequence shown here is derived from an EMBL/GenBank/DDBJ whole genome shotgun (WGS) entry which is preliminary data.</text>
</comment>
<dbReference type="FunFam" id="3.30.1360.40:FF:000001">
    <property type="entry name" value="Ribosome-recycling factor"/>
    <property type="match status" value="1"/>
</dbReference>
<keyword evidence="8" id="KW-1185">Reference proteome</keyword>
<dbReference type="PANTHER" id="PTHR20982">
    <property type="entry name" value="RIBOSOME RECYCLING FACTOR"/>
    <property type="match status" value="1"/>
</dbReference>
<dbReference type="InterPro" id="IPR036191">
    <property type="entry name" value="RRF_sf"/>
</dbReference>
<evidence type="ECO:0000256" key="4">
    <source>
        <dbReference type="ARBA" id="ARBA00022917"/>
    </source>
</evidence>
<dbReference type="Gene3D" id="1.10.132.20">
    <property type="entry name" value="Ribosome-recycling factor"/>
    <property type="match status" value="1"/>
</dbReference>
<dbReference type="InterPro" id="IPR023584">
    <property type="entry name" value="Ribosome_recyc_fac_dom"/>
</dbReference>
<evidence type="ECO:0000259" key="6">
    <source>
        <dbReference type="Pfam" id="PF01765"/>
    </source>
</evidence>
<dbReference type="Pfam" id="PF01765">
    <property type="entry name" value="RRF"/>
    <property type="match status" value="1"/>
</dbReference>
<dbReference type="GO" id="GO:0006415">
    <property type="term" value="P:translational termination"/>
    <property type="evidence" value="ECO:0007669"/>
    <property type="project" value="UniProtKB-UniRule"/>
</dbReference>
<proteinExistence type="inferred from homology"/>
<evidence type="ECO:0000256" key="5">
    <source>
        <dbReference type="HAMAP-Rule" id="MF_00040"/>
    </source>
</evidence>
<dbReference type="Gene3D" id="3.30.1360.40">
    <property type="match status" value="1"/>
</dbReference>
<evidence type="ECO:0000256" key="2">
    <source>
        <dbReference type="ARBA" id="ARBA00005912"/>
    </source>
</evidence>
<dbReference type="GO" id="GO:0043023">
    <property type="term" value="F:ribosomal large subunit binding"/>
    <property type="evidence" value="ECO:0007669"/>
    <property type="project" value="TreeGrafter"/>
</dbReference>
<dbReference type="SUPFAM" id="SSF55194">
    <property type="entry name" value="Ribosome recycling factor, RRF"/>
    <property type="match status" value="1"/>
</dbReference>
<feature type="domain" description="Ribosome recycling factor" evidence="6">
    <location>
        <begin position="19"/>
        <end position="180"/>
    </location>
</feature>
<reference evidence="7 8" key="1">
    <citation type="journal article" date="2018" name="Sci. Rep.">
        <title>A novel species of the marine cyanobacterium Acaryochloris with a unique pigment content and lifestyle.</title>
        <authorList>
            <person name="Partensky F."/>
            <person name="Six C."/>
            <person name="Ratin M."/>
            <person name="Garczarek L."/>
            <person name="Vaulot D."/>
            <person name="Probert I."/>
            <person name="Calteau A."/>
            <person name="Gourvil P."/>
            <person name="Marie D."/>
            <person name="Grebert T."/>
            <person name="Bouchier C."/>
            <person name="Le Panse S."/>
            <person name="Gachenot M."/>
            <person name="Rodriguez F."/>
            <person name="Garrido J.L."/>
        </authorList>
    </citation>
    <scope>NUCLEOTIDE SEQUENCE [LARGE SCALE GENOMIC DNA]</scope>
    <source>
        <strain evidence="7 8">RCC1774</strain>
    </source>
</reference>
<dbReference type="EMBL" id="PQWO01000004">
    <property type="protein sequence ID" value="PZD73945.1"/>
    <property type="molecule type" value="Genomic_DNA"/>
</dbReference>
<protein>
    <recommendedName>
        <fullName evidence="5">Ribosome-recycling factor</fullName>
        <shortName evidence="5">RRF</shortName>
    </recommendedName>
    <alternativeName>
        <fullName evidence="5">Ribosome-releasing factor</fullName>
    </alternativeName>
</protein>
<dbReference type="CDD" id="cd00520">
    <property type="entry name" value="RRF"/>
    <property type="match status" value="1"/>
</dbReference>